<dbReference type="STRING" id="661367.LLO_0166"/>
<dbReference type="Proteomes" id="UP000001060">
    <property type="component" value="Chromosome"/>
</dbReference>
<dbReference type="HOGENOM" id="CLU_113195_0_2_6"/>
<dbReference type="OrthoDB" id="283083at2"/>
<accession>D3HNN1</accession>
<organism evidence="2 3">
    <name type="scientific">Legionella longbeachae serogroup 1 (strain NSW150)</name>
    <dbReference type="NCBI Taxonomy" id="661367"/>
    <lineage>
        <taxon>Bacteria</taxon>
        <taxon>Pseudomonadati</taxon>
        <taxon>Pseudomonadota</taxon>
        <taxon>Gammaproteobacteria</taxon>
        <taxon>Legionellales</taxon>
        <taxon>Legionellaceae</taxon>
        <taxon>Legionella</taxon>
    </lineage>
</organism>
<proteinExistence type="predicted"/>
<keyword evidence="1" id="KW-0812">Transmembrane</keyword>
<dbReference type="RefSeq" id="WP_003633525.1">
    <property type="nucleotide sequence ID" value="NC_013861.1"/>
</dbReference>
<evidence type="ECO:0000313" key="2">
    <source>
        <dbReference type="EMBL" id="CBJ10494.1"/>
    </source>
</evidence>
<dbReference type="EMBL" id="FN650140">
    <property type="protein sequence ID" value="CBJ10494.1"/>
    <property type="molecule type" value="Genomic_DNA"/>
</dbReference>
<dbReference type="Pfam" id="PF14316">
    <property type="entry name" value="DUF4381"/>
    <property type="match status" value="1"/>
</dbReference>
<keyword evidence="1" id="KW-0472">Membrane</keyword>
<sequence>MANTDPLAQLKDIHLPTPIGWWPLAPGWYVVIALMVLIFIFVFYWIYKNHRNAKAKNCALILLMNYQKEYEKEHNVALTSARISELLRRVALVYYPRGEVASLHGENWLRFLNATGKGIDFNLVKDMLLDAPFKTGQTMDLSPLFKTAQLWIKQRRVPCSN</sequence>
<dbReference type="AlphaFoldDB" id="D3HNN1"/>
<gene>
    <name evidence="2" type="ordered locus">LLO_0166</name>
</gene>
<evidence type="ECO:0008006" key="4">
    <source>
        <dbReference type="Google" id="ProtNLM"/>
    </source>
</evidence>
<feature type="transmembrane region" description="Helical" evidence="1">
    <location>
        <begin position="27"/>
        <end position="47"/>
    </location>
</feature>
<reference evidence="2 3" key="1">
    <citation type="journal article" date="2010" name="PLoS Genet.">
        <title>Analysis of the Legionella longbeachae genome and transcriptome uncovers unique strategies to cause Legionnaires' disease.</title>
        <authorList>
            <person name="Cazalet C."/>
            <person name="Gomez-Valero L."/>
            <person name="Rusniok C."/>
            <person name="Lomma M."/>
            <person name="Dervins-Ravault D."/>
            <person name="Newton H."/>
            <person name="Sansom F."/>
            <person name="Jarraud S."/>
            <person name="Zidane N."/>
            <person name="Ma L."/>
            <person name="Bouchier C."/>
            <person name="Etienne J."/>
            <person name="Hartland E."/>
            <person name="Buchrieser C."/>
        </authorList>
    </citation>
    <scope>NUCLEOTIDE SEQUENCE [LARGE SCALE GENOMIC DNA]</scope>
    <source>
        <strain evidence="2 3">NSW150</strain>
    </source>
</reference>
<evidence type="ECO:0000256" key="1">
    <source>
        <dbReference type="SAM" id="Phobius"/>
    </source>
</evidence>
<dbReference type="InterPro" id="IPR025489">
    <property type="entry name" value="DUF4381"/>
</dbReference>
<dbReference type="GeneID" id="40924390"/>
<dbReference type="eggNOG" id="ENOG50331W9">
    <property type="taxonomic scope" value="Bacteria"/>
</dbReference>
<evidence type="ECO:0000313" key="3">
    <source>
        <dbReference type="Proteomes" id="UP000001060"/>
    </source>
</evidence>
<protein>
    <recommendedName>
        <fullName evidence="4">DUF4381 domain-containing protein</fullName>
    </recommendedName>
</protein>
<keyword evidence="1" id="KW-1133">Transmembrane helix</keyword>
<dbReference type="KEGG" id="llo:LLO_0166"/>
<keyword evidence="3" id="KW-1185">Reference proteome</keyword>
<name>D3HNN1_LEGLN</name>